<keyword evidence="1" id="KW-0472">Membrane</keyword>
<keyword evidence="1" id="KW-0812">Transmembrane</keyword>
<dbReference type="Proteomes" id="UP001519343">
    <property type="component" value="Unassembled WGS sequence"/>
</dbReference>
<dbReference type="InterPro" id="IPR024164">
    <property type="entry name" value="KinB-signalling_activ"/>
</dbReference>
<feature type="transmembrane region" description="Helical" evidence="1">
    <location>
        <begin position="138"/>
        <end position="157"/>
    </location>
</feature>
<evidence type="ECO:0000313" key="3">
    <source>
        <dbReference type="Proteomes" id="UP001519343"/>
    </source>
</evidence>
<feature type="transmembrane region" description="Helical" evidence="1">
    <location>
        <begin position="112"/>
        <end position="131"/>
    </location>
</feature>
<organism evidence="2 3">
    <name type="scientific">Ammoniphilus resinae</name>
    <dbReference type="NCBI Taxonomy" id="861532"/>
    <lineage>
        <taxon>Bacteria</taxon>
        <taxon>Bacillati</taxon>
        <taxon>Bacillota</taxon>
        <taxon>Bacilli</taxon>
        <taxon>Bacillales</taxon>
        <taxon>Paenibacillaceae</taxon>
        <taxon>Aneurinibacillus group</taxon>
        <taxon>Ammoniphilus</taxon>
    </lineage>
</organism>
<evidence type="ECO:0000256" key="1">
    <source>
        <dbReference type="SAM" id="Phobius"/>
    </source>
</evidence>
<proteinExistence type="predicted"/>
<dbReference type="Pfam" id="PF14089">
    <property type="entry name" value="KbaA"/>
    <property type="match status" value="1"/>
</dbReference>
<keyword evidence="3" id="KW-1185">Reference proteome</keyword>
<reference evidence="2 3" key="1">
    <citation type="submission" date="2021-03" db="EMBL/GenBank/DDBJ databases">
        <title>Genomic Encyclopedia of Type Strains, Phase IV (KMG-IV): sequencing the most valuable type-strain genomes for metagenomic binning, comparative biology and taxonomic classification.</title>
        <authorList>
            <person name="Goeker M."/>
        </authorList>
    </citation>
    <scope>NUCLEOTIDE SEQUENCE [LARGE SCALE GENOMIC DNA]</scope>
    <source>
        <strain evidence="2 3">DSM 24738</strain>
    </source>
</reference>
<evidence type="ECO:0000313" key="2">
    <source>
        <dbReference type="EMBL" id="MBP1933069.1"/>
    </source>
</evidence>
<protein>
    <submittedName>
        <fullName evidence="2">KinB signaling pathway activation protein</fullName>
    </submittedName>
</protein>
<dbReference type="RefSeq" id="WP_209811098.1">
    <property type="nucleotide sequence ID" value="NZ_JAGGKT010000009.1"/>
</dbReference>
<comment type="caution">
    <text evidence="2">The sequence shown here is derived from an EMBL/GenBank/DDBJ whole genome shotgun (WGS) entry which is preliminary data.</text>
</comment>
<dbReference type="SMART" id="SM01251">
    <property type="entry name" value="KbaA"/>
    <property type="match status" value="1"/>
</dbReference>
<feature type="transmembrane region" description="Helical" evidence="1">
    <location>
        <begin position="7"/>
        <end position="28"/>
    </location>
</feature>
<keyword evidence="1" id="KW-1133">Transmembrane helix</keyword>
<gene>
    <name evidence="2" type="ORF">J2Z37_003080</name>
</gene>
<feature type="transmembrane region" description="Helical" evidence="1">
    <location>
        <begin position="40"/>
        <end position="67"/>
    </location>
</feature>
<feature type="transmembrane region" description="Helical" evidence="1">
    <location>
        <begin position="79"/>
        <end position="100"/>
    </location>
</feature>
<name>A0ABS4GS62_9BACL</name>
<accession>A0ABS4GS62</accession>
<dbReference type="EMBL" id="JAGGKT010000009">
    <property type="protein sequence ID" value="MBP1933069.1"/>
    <property type="molecule type" value="Genomic_DNA"/>
</dbReference>
<feature type="transmembrane region" description="Helical" evidence="1">
    <location>
        <begin position="163"/>
        <end position="182"/>
    </location>
</feature>
<sequence length="197" mass="22430">MNLKRWLYLFFSTLMVGAVTSLILGLLLERNLWGMGTLNIMVGLIGHLGAGMLFSLISQMGFFAYLAIHNFGLGLFRSLWSPVQVVLIAFTFFDLVYFRYQLFGDEASLFSFIWLPLGILVYSLIIAFFKVKQTNSRAAVPTVFLIFVVTVVEWIPALRENNLLSMYYMLIPLLLCNSWQVMQLHRLTQKKAPGKGA</sequence>
<dbReference type="PIRSF" id="PIRSF029886">
    <property type="entry name" value="KBAA"/>
    <property type="match status" value="1"/>
</dbReference>